<dbReference type="STRING" id="1314800.A0A1B7NCH0"/>
<evidence type="ECO:0000259" key="3">
    <source>
        <dbReference type="Pfam" id="PF00590"/>
    </source>
</evidence>
<dbReference type="PROSITE" id="PS51257">
    <property type="entry name" value="PROKAR_LIPOPROTEIN"/>
    <property type="match status" value="1"/>
</dbReference>
<gene>
    <name evidence="4" type="ORF">K503DRAFT_710394</name>
</gene>
<name>A0A1B7NCH0_9AGAM</name>
<dbReference type="Proteomes" id="UP000092154">
    <property type="component" value="Unassembled WGS sequence"/>
</dbReference>
<dbReference type="GO" id="GO:0008168">
    <property type="term" value="F:methyltransferase activity"/>
    <property type="evidence" value="ECO:0007669"/>
    <property type="project" value="UniProtKB-KW"/>
</dbReference>
<sequence length="411" mass="45284">MTTGTERGTLTIAGSGIACVAHITLQMLSYIKESDKLFYLVCDPVTEAFIQDNATGDCFDLSVFYDKNKSRHDSYIQMCEIMLRAVRADHHVLGVFYGHPGIFVSPSYRAMAVAREEGYKAKMLPGISTEDYLFADLEFDPCLPGCNTYEATELLLRDRSLDPSIHNIIWQVGSVGVIDIQFEKSKFHLLVDRLEKDFGPDHKVVHYIGAVLPQSTTTMDTFTISDLRKEDVAKQFGTISTLYIPPRDKPLAHPGMAEAIGSLTAPAKLYSPVKWAGPKLNIVSPYSPYERDVIARIDTHVAPEGHKKLYTSAAMKKFMTDLALKPKLLEEYMLDPVAVVESADGLSDVEKFGLKLAKDGVANILMMATESDIASGRHLAEDEIAKAKGPLGLLTVVLVIVGSSLVVHRLT</sequence>
<feature type="domain" description="Tetrapyrrole methylase" evidence="3">
    <location>
        <begin position="9"/>
        <end position="204"/>
    </location>
</feature>
<keyword evidence="4" id="KW-0489">Methyltransferase</keyword>
<dbReference type="InParanoid" id="A0A1B7NCH0"/>
<accession>A0A1B7NCH0</accession>
<proteinExistence type="inferred from homology"/>
<keyword evidence="1" id="KW-0488">Methylation</keyword>
<protein>
    <submittedName>
        <fullName evidence="4">Tetrapyrrole methylase</fullName>
    </submittedName>
</protein>
<dbReference type="Pfam" id="PF00590">
    <property type="entry name" value="TP_methylase"/>
    <property type="match status" value="1"/>
</dbReference>
<keyword evidence="4" id="KW-0808">Transferase</keyword>
<reference evidence="4 5" key="1">
    <citation type="submission" date="2016-06" db="EMBL/GenBank/DDBJ databases">
        <title>Comparative genomics of the ectomycorrhizal sister species Rhizopogon vinicolor and Rhizopogon vesiculosus (Basidiomycota: Boletales) reveals a divergence of the mating type B locus.</title>
        <authorList>
            <consortium name="DOE Joint Genome Institute"/>
            <person name="Mujic A.B."/>
            <person name="Kuo A."/>
            <person name="Tritt A."/>
            <person name="Lipzen A."/>
            <person name="Chen C."/>
            <person name="Johnson J."/>
            <person name="Sharma A."/>
            <person name="Barry K."/>
            <person name="Grigoriev I.V."/>
            <person name="Spatafora J.W."/>
        </authorList>
    </citation>
    <scope>NUCLEOTIDE SEQUENCE [LARGE SCALE GENOMIC DNA]</scope>
    <source>
        <strain evidence="4 5">AM-OR11-026</strain>
    </source>
</reference>
<evidence type="ECO:0000313" key="5">
    <source>
        <dbReference type="Proteomes" id="UP000092154"/>
    </source>
</evidence>
<dbReference type="CDD" id="cd19916">
    <property type="entry name" value="OphMA_like"/>
    <property type="match status" value="1"/>
</dbReference>
<dbReference type="InterPro" id="IPR014777">
    <property type="entry name" value="4pyrrole_Mease_sub1"/>
</dbReference>
<dbReference type="OrthoDB" id="3149161at2759"/>
<dbReference type="InterPro" id="IPR035996">
    <property type="entry name" value="4pyrrol_Methylase_sf"/>
</dbReference>
<dbReference type="AlphaFoldDB" id="A0A1B7NCH0"/>
<evidence type="ECO:0000313" key="4">
    <source>
        <dbReference type="EMBL" id="OAX42508.1"/>
    </source>
</evidence>
<comment type="similarity">
    <text evidence="2">In the N-terminal section; belongs to the precorrin methyltransferase family.</text>
</comment>
<evidence type="ECO:0000256" key="1">
    <source>
        <dbReference type="ARBA" id="ARBA00022481"/>
    </source>
</evidence>
<dbReference type="Gene3D" id="3.40.1010.10">
    <property type="entry name" value="Cobalt-precorrin-4 Transmethylase, Domain 1"/>
    <property type="match status" value="1"/>
</dbReference>
<dbReference type="EMBL" id="KV448155">
    <property type="protein sequence ID" value="OAX42508.1"/>
    <property type="molecule type" value="Genomic_DNA"/>
</dbReference>
<dbReference type="InterPro" id="IPR000878">
    <property type="entry name" value="4pyrrol_Mease"/>
</dbReference>
<dbReference type="SUPFAM" id="SSF53790">
    <property type="entry name" value="Tetrapyrrole methylase"/>
    <property type="match status" value="1"/>
</dbReference>
<evidence type="ECO:0000256" key="2">
    <source>
        <dbReference type="ARBA" id="ARBA00035662"/>
    </source>
</evidence>
<organism evidence="4 5">
    <name type="scientific">Rhizopogon vinicolor AM-OR11-026</name>
    <dbReference type="NCBI Taxonomy" id="1314800"/>
    <lineage>
        <taxon>Eukaryota</taxon>
        <taxon>Fungi</taxon>
        <taxon>Dikarya</taxon>
        <taxon>Basidiomycota</taxon>
        <taxon>Agaricomycotina</taxon>
        <taxon>Agaricomycetes</taxon>
        <taxon>Agaricomycetidae</taxon>
        <taxon>Boletales</taxon>
        <taxon>Suillineae</taxon>
        <taxon>Rhizopogonaceae</taxon>
        <taxon>Rhizopogon</taxon>
    </lineage>
</organism>
<dbReference type="GO" id="GO:0032259">
    <property type="term" value="P:methylation"/>
    <property type="evidence" value="ECO:0007669"/>
    <property type="project" value="UniProtKB-KW"/>
</dbReference>
<keyword evidence="5" id="KW-1185">Reference proteome</keyword>